<feature type="compositionally biased region" description="Basic residues" evidence="1">
    <location>
        <begin position="454"/>
        <end position="463"/>
    </location>
</feature>
<dbReference type="GO" id="GO:0006281">
    <property type="term" value="P:DNA repair"/>
    <property type="evidence" value="ECO:0007669"/>
    <property type="project" value="InterPro"/>
</dbReference>
<dbReference type="InterPro" id="IPR001126">
    <property type="entry name" value="UmuC"/>
</dbReference>
<organism evidence="3 4">
    <name type="scientific">Cyphellophora europaea (strain CBS 101466)</name>
    <name type="common">Phialophora europaea</name>
    <dbReference type="NCBI Taxonomy" id="1220924"/>
    <lineage>
        <taxon>Eukaryota</taxon>
        <taxon>Fungi</taxon>
        <taxon>Dikarya</taxon>
        <taxon>Ascomycota</taxon>
        <taxon>Pezizomycotina</taxon>
        <taxon>Eurotiomycetes</taxon>
        <taxon>Chaetothyriomycetidae</taxon>
        <taxon>Chaetothyriales</taxon>
        <taxon>Cyphellophoraceae</taxon>
        <taxon>Cyphellophora</taxon>
    </lineage>
</organism>
<sequence length="622" mass="69466">MNTIIERIPLRARTRLDAEVTNGQLLLIWSVTSVASSTPHPQANVVWQRGICLGRSSLLLIPRSTSLTTSIVDYDAFYASVVEHEDPNLKSVPLIIQQKQIVCTCNYKARERGVYKLQLMTEALKTCPEAVVVLGEDLTRFRNASKLLYNFLKDQIWSGRAERLGFDEVWLDVTDMVEHNISLLSPNDLQNSFFCLDRNDPTVGFAFDASSVFGPTWPPGKKSTVADEDSLDRDAHQLELRLVLGSQLARHLRHELEERYGFTATVGISTNKTLSKLVGNTNKPRAQTTLVPPYEPVGSPISTVTQFMDGHDIGKVPGIGFKLAQKIRAKVLGRTAEIDEGLVYGGTRESISVGDVRRFPGMSAVLLEEILGGPGAERGIGGRVHALLYGVDDAEVKKARSVPLSISQEDSYMRHLSSFDQVRQQLHLLAERLIRRMRVDLTEDDDEADEAHPTKRWLAHPKTLRLSTRPRPPTGPDGVRPRTFHRISKSAPLPNFVFSLTESTDALAGRLLESLITLFRMLHTERQGWNLSLINIAVTNMVEAKDGGRDIAKMMRNQEDVLKDFRVIESPADSVGSAQLNWDSDGSDIDDQDSTYCCEVCQATVPIFAYQAHDQFHRQTKE</sequence>
<evidence type="ECO:0000313" key="3">
    <source>
        <dbReference type="EMBL" id="ETN43209.1"/>
    </source>
</evidence>
<reference evidence="3 4" key="1">
    <citation type="submission" date="2013-03" db="EMBL/GenBank/DDBJ databases">
        <title>The Genome Sequence of Phialophora europaea CBS 101466.</title>
        <authorList>
            <consortium name="The Broad Institute Genomics Platform"/>
            <person name="Cuomo C."/>
            <person name="de Hoog S."/>
            <person name="Gorbushina A."/>
            <person name="Walker B."/>
            <person name="Young S.K."/>
            <person name="Zeng Q."/>
            <person name="Gargeya S."/>
            <person name="Fitzgerald M."/>
            <person name="Haas B."/>
            <person name="Abouelleil A."/>
            <person name="Allen A.W."/>
            <person name="Alvarado L."/>
            <person name="Arachchi H.M."/>
            <person name="Berlin A.M."/>
            <person name="Chapman S.B."/>
            <person name="Gainer-Dewar J."/>
            <person name="Goldberg J."/>
            <person name="Griggs A."/>
            <person name="Gujja S."/>
            <person name="Hansen M."/>
            <person name="Howarth C."/>
            <person name="Imamovic A."/>
            <person name="Ireland A."/>
            <person name="Larimer J."/>
            <person name="McCowan C."/>
            <person name="Murphy C."/>
            <person name="Pearson M."/>
            <person name="Poon T.W."/>
            <person name="Priest M."/>
            <person name="Roberts A."/>
            <person name="Saif S."/>
            <person name="Shea T."/>
            <person name="Sisk P."/>
            <person name="Sykes S."/>
            <person name="Wortman J."/>
            <person name="Nusbaum C."/>
            <person name="Birren B."/>
        </authorList>
    </citation>
    <scope>NUCLEOTIDE SEQUENCE [LARGE SCALE GENOMIC DNA]</scope>
    <source>
        <strain evidence="3 4">CBS 101466</strain>
    </source>
</reference>
<dbReference type="Gene3D" id="3.40.1170.60">
    <property type="match status" value="1"/>
</dbReference>
<dbReference type="PROSITE" id="PS50173">
    <property type="entry name" value="UMUC"/>
    <property type="match status" value="1"/>
</dbReference>
<dbReference type="AlphaFoldDB" id="W2S5I1"/>
<dbReference type="SUPFAM" id="SSF56672">
    <property type="entry name" value="DNA/RNA polymerases"/>
    <property type="match status" value="1"/>
</dbReference>
<dbReference type="Proteomes" id="UP000030752">
    <property type="component" value="Unassembled WGS sequence"/>
</dbReference>
<dbReference type="GO" id="GO:0070987">
    <property type="term" value="P:error-free translesion synthesis"/>
    <property type="evidence" value="ECO:0007669"/>
    <property type="project" value="UniProtKB-ARBA"/>
</dbReference>
<dbReference type="PANTHER" id="PTHR46404">
    <property type="entry name" value="DNA POLYMERASE IOTA"/>
    <property type="match status" value="1"/>
</dbReference>
<dbReference type="GeneID" id="19969707"/>
<evidence type="ECO:0000313" key="4">
    <source>
        <dbReference type="Proteomes" id="UP000030752"/>
    </source>
</evidence>
<dbReference type="InterPro" id="IPR043128">
    <property type="entry name" value="Rev_trsase/Diguanyl_cyclase"/>
</dbReference>
<dbReference type="Gene3D" id="3.30.70.270">
    <property type="match status" value="1"/>
</dbReference>
<dbReference type="InterPro" id="IPR036775">
    <property type="entry name" value="DNA_pol_Y-fam_lit_finger_sf"/>
</dbReference>
<dbReference type="InterPro" id="IPR017961">
    <property type="entry name" value="DNA_pol_Y-fam_little_finger"/>
</dbReference>
<dbReference type="VEuPathDB" id="FungiDB:HMPREF1541_02368"/>
<dbReference type="eggNOG" id="KOG2095">
    <property type="taxonomic scope" value="Eukaryota"/>
</dbReference>
<dbReference type="Pfam" id="PF00817">
    <property type="entry name" value="IMS"/>
    <property type="match status" value="1"/>
</dbReference>
<name>W2S5I1_CYPE1</name>
<dbReference type="Pfam" id="PF11799">
    <property type="entry name" value="IMS_C"/>
    <property type="match status" value="1"/>
</dbReference>
<feature type="domain" description="UmuC" evidence="2">
    <location>
        <begin position="69"/>
        <end position="320"/>
    </location>
</feature>
<keyword evidence="4" id="KW-1185">Reference proteome</keyword>
<dbReference type="FunFam" id="3.40.1170.60:FF:000006">
    <property type="entry name" value="DNA polymerase iota"/>
    <property type="match status" value="1"/>
</dbReference>
<gene>
    <name evidence="3" type="ORF">HMPREF1541_02368</name>
</gene>
<dbReference type="InterPro" id="IPR043502">
    <property type="entry name" value="DNA/RNA_pol_sf"/>
</dbReference>
<evidence type="ECO:0000256" key="1">
    <source>
        <dbReference type="SAM" id="MobiDB-lite"/>
    </source>
</evidence>
<dbReference type="InParanoid" id="W2S5I1"/>
<dbReference type="OrthoDB" id="447129at2759"/>
<dbReference type="Gene3D" id="3.30.1490.100">
    <property type="entry name" value="DNA polymerase, Y-family, little finger domain"/>
    <property type="match status" value="1"/>
</dbReference>
<dbReference type="EMBL" id="KB822718">
    <property type="protein sequence ID" value="ETN43209.1"/>
    <property type="molecule type" value="Genomic_DNA"/>
</dbReference>
<feature type="region of interest" description="Disordered" evidence="1">
    <location>
        <begin position="444"/>
        <end position="485"/>
    </location>
</feature>
<dbReference type="PANTHER" id="PTHR46404:SF1">
    <property type="entry name" value="DNA POLYMERASE IOTA"/>
    <property type="match status" value="1"/>
</dbReference>
<accession>W2S5I1</accession>
<dbReference type="HOGENOM" id="CLU_022440_0_0_1"/>
<dbReference type="GO" id="GO:0003887">
    <property type="term" value="F:DNA-directed DNA polymerase activity"/>
    <property type="evidence" value="ECO:0007669"/>
    <property type="project" value="TreeGrafter"/>
</dbReference>
<proteinExistence type="predicted"/>
<evidence type="ECO:0000259" key="2">
    <source>
        <dbReference type="PROSITE" id="PS50173"/>
    </source>
</evidence>
<protein>
    <recommendedName>
        <fullName evidence="2">UmuC domain-containing protein</fullName>
    </recommendedName>
</protein>
<dbReference type="RefSeq" id="XP_008714945.1">
    <property type="nucleotide sequence ID" value="XM_008716723.1"/>
</dbReference>
<dbReference type="STRING" id="1220924.W2S5I1"/>
<dbReference type="GO" id="GO:0003684">
    <property type="term" value="F:damaged DNA binding"/>
    <property type="evidence" value="ECO:0007669"/>
    <property type="project" value="InterPro"/>
</dbReference>